<evidence type="ECO:0000256" key="5">
    <source>
        <dbReference type="SAM" id="MobiDB-lite"/>
    </source>
</evidence>
<accession>A0AA38HWU0</accession>
<dbReference type="GO" id="GO:0038166">
    <property type="term" value="P:angiotensin-activated signaling pathway"/>
    <property type="evidence" value="ECO:0007669"/>
    <property type="project" value="InterPro"/>
</dbReference>
<comment type="subcellular location">
    <subcellularLocation>
        <location evidence="1">Membrane</location>
        <topology evidence="1">Multi-pass membrane protein</topology>
    </subcellularLocation>
</comment>
<dbReference type="EMBL" id="JALNTZ010000007">
    <property type="protein sequence ID" value="KAJ3644672.1"/>
    <property type="molecule type" value="Genomic_DNA"/>
</dbReference>
<dbReference type="Pfam" id="PF06396">
    <property type="entry name" value="AGTRAP"/>
    <property type="match status" value="1"/>
</dbReference>
<dbReference type="PANTHER" id="PTHR16521">
    <property type="entry name" value="TYPE-1 ANGIOTENSIN II RECEPTOR-ASSOCIATED PROTEIN"/>
    <property type="match status" value="1"/>
</dbReference>
<sequence>MPSLPPIRNFNLKVLFLAHFVFIALSSMGYWSSSAFLFYNFFLILFLVWSIYQPDSEEPMQMAIVVNGVSIFLDILLLVMSYPSGAAAAREKFSAAMCILHLIIRPFSTIVLIKNLEERSGSEGALSGLFGGNQQQSSYEDIDRTVPRSSSQGGSYDFSGAQQI</sequence>
<gene>
    <name evidence="7" type="ORF">Zmor_022383</name>
</gene>
<dbReference type="PANTHER" id="PTHR16521:SF3">
    <property type="entry name" value="TYPE-1 ANGIOTENSIN II RECEPTOR-ASSOCIATED PROTEIN"/>
    <property type="match status" value="1"/>
</dbReference>
<proteinExistence type="predicted"/>
<dbReference type="InterPro" id="IPR009436">
    <property type="entry name" value="AGTRAP"/>
</dbReference>
<evidence type="ECO:0000256" key="4">
    <source>
        <dbReference type="ARBA" id="ARBA00023136"/>
    </source>
</evidence>
<reference evidence="7" key="1">
    <citation type="journal article" date="2023" name="G3 (Bethesda)">
        <title>Whole genome assemblies of Zophobas morio and Tenebrio molitor.</title>
        <authorList>
            <person name="Kaur S."/>
            <person name="Stinson S.A."/>
            <person name="diCenzo G.C."/>
        </authorList>
    </citation>
    <scope>NUCLEOTIDE SEQUENCE</scope>
    <source>
        <strain evidence="7">QUZm001</strain>
    </source>
</reference>
<keyword evidence="4 6" id="KW-0472">Membrane</keyword>
<evidence type="ECO:0000256" key="6">
    <source>
        <dbReference type="SAM" id="Phobius"/>
    </source>
</evidence>
<evidence type="ECO:0000313" key="8">
    <source>
        <dbReference type="Proteomes" id="UP001168821"/>
    </source>
</evidence>
<feature type="region of interest" description="Disordered" evidence="5">
    <location>
        <begin position="141"/>
        <end position="164"/>
    </location>
</feature>
<name>A0AA38HWU0_9CUCU</name>
<keyword evidence="3 6" id="KW-1133">Transmembrane helix</keyword>
<comment type="caution">
    <text evidence="7">The sequence shown here is derived from an EMBL/GenBank/DDBJ whole genome shotgun (WGS) entry which is preliminary data.</text>
</comment>
<feature type="transmembrane region" description="Helical" evidence="6">
    <location>
        <begin position="36"/>
        <end position="52"/>
    </location>
</feature>
<organism evidence="7 8">
    <name type="scientific">Zophobas morio</name>
    <dbReference type="NCBI Taxonomy" id="2755281"/>
    <lineage>
        <taxon>Eukaryota</taxon>
        <taxon>Metazoa</taxon>
        <taxon>Ecdysozoa</taxon>
        <taxon>Arthropoda</taxon>
        <taxon>Hexapoda</taxon>
        <taxon>Insecta</taxon>
        <taxon>Pterygota</taxon>
        <taxon>Neoptera</taxon>
        <taxon>Endopterygota</taxon>
        <taxon>Coleoptera</taxon>
        <taxon>Polyphaga</taxon>
        <taxon>Cucujiformia</taxon>
        <taxon>Tenebrionidae</taxon>
        <taxon>Zophobas</taxon>
    </lineage>
</organism>
<dbReference type="SMART" id="SM00805">
    <property type="entry name" value="AGTRAP"/>
    <property type="match status" value="1"/>
</dbReference>
<evidence type="ECO:0000256" key="3">
    <source>
        <dbReference type="ARBA" id="ARBA00022989"/>
    </source>
</evidence>
<feature type="compositionally biased region" description="Polar residues" evidence="5">
    <location>
        <begin position="147"/>
        <end position="164"/>
    </location>
</feature>
<evidence type="ECO:0000313" key="7">
    <source>
        <dbReference type="EMBL" id="KAJ3644672.1"/>
    </source>
</evidence>
<feature type="transmembrane region" description="Helical" evidence="6">
    <location>
        <begin position="64"/>
        <end position="82"/>
    </location>
</feature>
<evidence type="ECO:0000256" key="2">
    <source>
        <dbReference type="ARBA" id="ARBA00022692"/>
    </source>
</evidence>
<dbReference type="AlphaFoldDB" id="A0AA38HWU0"/>
<dbReference type="GO" id="GO:0005886">
    <property type="term" value="C:plasma membrane"/>
    <property type="evidence" value="ECO:0007669"/>
    <property type="project" value="TreeGrafter"/>
</dbReference>
<protein>
    <recommendedName>
        <fullName evidence="9">Type-1 angiotensin II receptor-associated protein</fullName>
    </recommendedName>
</protein>
<evidence type="ECO:0008006" key="9">
    <source>
        <dbReference type="Google" id="ProtNLM"/>
    </source>
</evidence>
<dbReference type="Proteomes" id="UP001168821">
    <property type="component" value="Unassembled WGS sequence"/>
</dbReference>
<keyword evidence="2 6" id="KW-0812">Transmembrane</keyword>
<evidence type="ECO:0000256" key="1">
    <source>
        <dbReference type="ARBA" id="ARBA00004141"/>
    </source>
</evidence>
<keyword evidence="8" id="KW-1185">Reference proteome</keyword>
<feature type="transmembrane region" description="Helical" evidence="6">
    <location>
        <begin position="12"/>
        <end position="30"/>
    </location>
</feature>